<comment type="similarity">
    <text evidence="10">Belongs to the adenylate cyclase family. DacA/CdaA subfamily.</text>
</comment>
<dbReference type="PROSITE" id="PS51794">
    <property type="entry name" value="DAC"/>
    <property type="match status" value="1"/>
</dbReference>
<evidence type="ECO:0000256" key="7">
    <source>
        <dbReference type="ARBA" id="ARBA00022840"/>
    </source>
</evidence>
<organism evidence="12">
    <name type="scientific">candidate division TA06 bacterium ADurb.Bin417</name>
    <dbReference type="NCBI Taxonomy" id="1852828"/>
    <lineage>
        <taxon>Bacteria</taxon>
        <taxon>Bacteria division TA06</taxon>
    </lineage>
</organism>
<gene>
    <name evidence="12" type="primary">disA</name>
    <name evidence="10" type="synonym">dacA</name>
    <name evidence="12" type="ORF">BWY73_01573</name>
</gene>
<feature type="domain" description="DAC" evidence="11">
    <location>
        <begin position="38"/>
        <end position="194"/>
    </location>
</feature>
<dbReference type="InterPro" id="IPR014046">
    <property type="entry name" value="C-di-AMP_synthase"/>
</dbReference>
<keyword evidence="9 10" id="KW-0472">Membrane</keyword>
<evidence type="ECO:0000256" key="3">
    <source>
        <dbReference type="ARBA" id="ARBA00022679"/>
    </source>
</evidence>
<dbReference type="InterPro" id="IPR050338">
    <property type="entry name" value="DisA"/>
</dbReference>
<dbReference type="GO" id="GO:0004016">
    <property type="term" value="F:adenylate cyclase activity"/>
    <property type="evidence" value="ECO:0007669"/>
    <property type="project" value="UniProtKB-UniRule"/>
</dbReference>
<evidence type="ECO:0000256" key="2">
    <source>
        <dbReference type="ARBA" id="ARBA00022475"/>
    </source>
</evidence>
<evidence type="ECO:0000256" key="10">
    <source>
        <dbReference type="HAMAP-Rule" id="MF_01499"/>
    </source>
</evidence>
<keyword evidence="3 10" id="KW-0808">Transferase</keyword>
<evidence type="ECO:0000256" key="6">
    <source>
        <dbReference type="ARBA" id="ARBA00022741"/>
    </source>
</evidence>
<keyword evidence="8 10" id="KW-1133">Transmembrane helix</keyword>
<comment type="subunit">
    <text evidence="10">Probably a homodimer.</text>
</comment>
<comment type="caution">
    <text evidence="12">The sequence shown here is derived from an EMBL/GenBank/DDBJ whole genome shotgun (WGS) entry which is preliminary data.</text>
</comment>
<dbReference type="PANTHER" id="PTHR34185">
    <property type="entry name" value="DIADENYLATE CYCLASE"/>
    <property type="match status" value="1"/>
</dbReference>
<evidence type="ECO:0000259" key="11">
    <source>
        <dbReference type="PROSITE" id="PS51794"/>
    </source>
</evidence>
<name>A0A1V5M7A7_UNCT6</name>
<dbReference type="InterPro" id="IPR034701">
    <property type="entry name" value="CdaA"/>
</dbReference>
<dbReference type="InterPro" id="IPR003390">
    <property type="entry name" value="DNA_integrity_scan_DisA_N"/>
</dbReference>
<dbReference type="PANTHER" id="PTHR34185:SF1">
    <property type="entry name" value="DIADENYLATE CYCLASE"/>
    <property type="match status" value="1"/>
</dbReference>
<evidence type="ECO:0000256" key="8">
    <source>
        <dbReference type="ARBA" id="ARBA00022989"/>
    </source>
</evidence>
<protein>
    <recommendedName>
        <fullName evidence="10">Diadenylate cyclase</fullName>
        <shortName evidence="10">DAC</shortName>
        <ecNumber evidence="10">2.7.7.85</ecNumber>
    </recommendedName>
    <alternativeName>
        <fullName evidence="10">Cyclic-di-AMP synthase</fullName>
        <shortName evidence="10">c-di-AMP synthase</shortName>
    </alternativeName>
</protein>
<evidence type="ECO:0000256" key="1">
    <source>
        <dbReference type="ARBA" id="ARBA00000877"/>
    </source>
</evidence>
<evidence type="ECO:0000256" key="9">
    <source>
        <dbReference type="ARBA" id="ARBA00023136"/>
    </source>
</evidence>
<dbReference type="HAMAP" id="MF_01499">
    <property type="entry name" value="DacA"/>
    <property type="match status" value="1"/>
</dbReference>
<comment type="catalytic activity">
    <reaction evidence="1 10">
        <text>2 ATP = 3',3'-c-di-AMP + 2 diphosphate</text>
        <dbReference type="Rhea" id="RHEA:35655"/>
        <dbReference type="ChEBI" id="CHEBI:30616"/>
        <dbReference type="ChEBI" id="CHEBI:33019"/>
        <dbReference type="ChEBI" id="CHEBI:71500"/>
        <dbReference type="EC" id="2.7.7.85"/>
    </reaction>
</comment>
<keyword evidence="7 10" id="KW-0067">ATP-binding</keyword>
<dbReference type="Proteomes" id="UP000485484">
    <property type="component" value="Unassembled WGS sequence"/>
</dbReference>
<dbReference type="EMBL" id="MWAK01000416">
    <property type="protein sequence ID" value="OPZ89072.1"/>
    <property type="molecule type" value="Genomic_DNA"/>
</dbReference>
<comment type="function">
    <text evidence="10">Catalyzes the condensation of 2 ATP molecules into cyclic di-AMP (c-di-AMP), a second messenger used to regulate differing processes in different bacteria.</text>
</comment>
<evidence type="ECO:0000256" key="5">
    <source>
        <dbReference type="ARBA" id="ARBA00022695"/>
    </source>
</evidence>
<dbReference type="AlphaFoldDB" id="A0A1V5M7A7"/>
<dbReference type="Gene3D" id="3.40.1700.10">
    <property type="entry name" value="DNA integrity scanning protein, DisA, N-terminal domain"/>
    <property type="match status" value="1"/>
</dbReference>
<dbReference type="SUPFAM" id="SSF143597">
    <property type="entry name" value="YojJ-like"/>
    <property type="match status" value="1"/>
</dbReference>
<dbReference type="NCBIfam" id="TIGR00159">
    <property type="entry name" value="diadenylate cyclase CdaA"/>
    <property type="match status" value="1"/>
</dbReference>
<sequence>MVIFLITFLSQVLGLPSLQWVLEKVLAFGTLALLIIFQPEIRNALVRIGGPVFFNNPARISAENVEEIIEAVFQLAREKKGALVVLEGEVGLAEYLASGKPVDSELSKELLLCLFHPASPLHDGAVIISQNRIAGAGCFLPLSDRTDFAPSVGSRHRAALGLSEETDSLVVIVSEESGLVASAHGGRLEERLDPVRLRRLIQETFKVKP</sequence>
<dbReference type="Pfam" id="PF02457">
    <property type="entry name" value="DAC"/>
    <property type="match status" value="1"/>
</dbReference>
<reference evidence="12" key="1">
    <citation type="submission" date="2017-02" db="EMBL/GenBank/DDBJ databases">
        <title>Delving into the versatile metabolic prowess of the omnipresent phylum Bacteroidetes.</title>
        <authorList>
            <person name="Nobu M.K."/>
            <person name="Mei R."/>
            <person name="Narihiro T."/>
            <person name="Kuroda K."/>
            <person name="Liu W.-T."/>
        </authorList>
    </citation>
    <scope>NUCLEOTIDE SEQUENCE</scope>
    <source>
        <strain evidence="12">ADurb.Bin417</strain>
    </source>
</reference>
<dbReference type="GO" id="GO:0005524">
    <property type="term" value="F:ATP binding"/>
    <property type="evidence" value="ECO:0007669"/>
    <property type="project" value="UniProtKB-UniRule"/>
</dbReference>
<dbReference type="EC" id="2.7.7.85" evidence="10"/>
<dbReference type="GO" id="GO:0006171">
    <property type="term" value="P:cAMP biosynthetic process"/>
    <property type="evidence" value="ECO:0007669"/>
    <property type="project" value="InterPro"/>
</dbReference>
<keyword evidence="2 10" id="KW-1003">Cell membrane</keyword>
<proteinExistence type="inferred from homology"/>
<keyword evidence="5 10" id="KW-0548">Nucleotidyltransferase</keyword>
<evidence type="ECO:0000256" key="4">
    <source>
        <dbReference type="ARBA" id="ARBA00022692"/>
    </source>
</evidence>
<dbReference type="GO" id="GO:0106408">
    <property type="term" value="F:diadenylate cyclase activity"/>
    <property type="evidence" value="ECO:0007669"/>
    <property type="project" value="UniProtKB-EC"/>
</dbReference>
<evidence type="ECO:0000313" key="12">
    <source>
        <dbReference type="EMBL" id="OPZ89072.1"/>
    </source>
</evidence>
<accession>A0A1V5M7A7</accession>
<keyword evidence="4 10" id="KW-0812">Transmembrane</keyword>
<dbReference type="InterPro" id="IPR036888">
    <property type="entry name" value="DNA_integrity_DisA_N_sf"/>
</dbReference>
<dbReference type="PIRSF" id="PIRSF004793">
    <property type="entry name" value="UCP004793"/>
    <property type="match status" value="1"/>
</dbReference>
<keyword evidence="6 10" id="KW-0547">Nucleotide-binding</keyword>